<dbReference type="Pfam" id="PF13673">
    <property type="entry name" value="Acetyltransf_10"/>
    <property type="match status" value="1"/>
</dbReference>
<organism evidence="2 3">
    <name type="scientific">Aquibacillus albus</name>
    <dbReference type="NCBI Taxonomy" id="1168171"/>
    <lineage>
        <taxon>Bacteria</taxon>
        <taxon>Bacillati</taxon>
        <taxon>Bacillota</taxon>
        <taxon>Bacilli</taxon>
        <taxon>Bacillales</taxon>
        <taxon>Bacillaceae</taxon>
        <taxon>Aquibacillus</taxon>
    </lineage>
</organism>
<evidence type="ECO:0000259" key="1">
    <source>
        <dbReference type="PROSITE" id="PS51186"/>
    </source>
</evidence>
<dbReference type="EMBL" id="JAFBDR010000007">
    <property type="protein sequence ID" value="MBM7571114.1"/>
    <property type="molecule type" value="Genomic_DNA"/>
</dbReference>
<dbReference type="CDD" id="cd04301">
    <property type="entry name" value="NAT_SF"/>
    <property type="match status" value="1"/>
</dbReference>
<dbReference type="InterPro" id="IPR039143">
    <property type="entry name" value="GNPNAT1-like"/>
</dbReference>
<evidence type="ECO:0000313" key="3">
    <source>
        <dbReference type="Proteomes" id="UP001296943"/>
    </source>
</evidence>
<protein>
    <submittedName>
        <fullName evidence="2">ElaA protein</fullName>
    </submittedName>
</protein>
<dbReference type="InterPro" id="IPR000182">
    <property type="entry name" value="GNAT_dom"/>
</dbReference>
<dbReference type="Gene3D" id="3.40.630.30">
    <property type="match status" value="1"/>
</dbReference>
<dbReference type="SUPFAM" id="SSF55729">
    <property type="entry name" value="Acyl-CoA N-acyltransferases (Nat)"/>
    <property type="match status" value="1"/>
</dbReference>
<dbReference type="Proteomes" id="UP001296943">
    <property type="component" value="Unassembled WGS sequence"/>
</dbReference>
<dbReference type="PANTHER" id="PTHR13355:SF11">
    <property type="entry name" value="GLUCOSAMINE 6-PHOSPHATE N-ACETYLTRANSFERASE"/>
    <property type="match status" value="1"/>
</dbReference>
<evidence type="ECO:0000313" key="2">
    <source>
        <dbReference type="EMBL" id="MBM7571114.1"/>
    </source>
</evidence>
<dbReference type="PANTHER" id="PTHR13355">
    <property type="entry name" value="GLUCOSAMINE 6-PHOSPHATE N-ACETYLTRANSFERASE"/>
    <property type="match status" value="1"/>
</dbReference>
<accession>A0ABS2MYZ6</accession>
<keyword evidence="3" id="KW-1185">Reference proteome</keyword>
<gene>
    <name evidence="2" type="ORF">JOC48_001597</name>
</gene>
<dbReference type="InterPro" id="IPR016181">
    <property type="entry name" value="Acyl_CoA_acyltransferase"/>
</dbReference>
<feature type="domain" description="N-acetyltransferase" evidence="1">
    <location>
        <begin position="11"/>
        <end position="153"/>
    </location>
</feature>
<sequence>MKVKKMEWHLKTFDELSTIELYKILKARVDVFVVEQHCPYPEVDNHDQASSHLFLEENGEIIAYARLIPENNIYEEASIGRVLVNEKYRSQGYARTLMNKSIDILKQEWHVEKIKIHGQEYLRNFYGSFGFKEISEVYLEDNIPHVDMILECKKLNLTK</sequence>
<reference evidence="2 3" key="1">
    <citation type="submission" date="2021-01" db="EMBL/GenBank/DDBJ databases">
        <title>Genomic Encyclopedia of Type Strains, Phase IV (KMG-IV): sequencing the most valuable type-strain genomes for metagenomic binning, comparative biology and taxonomic classification.</title>
        <authorList>
            <person name="Goeker M."/>
        </authorList>
    </citation>
    <scope>NUCLEOTIDE SEQUENCE [LARGE SCALE GENOMIC DNA]</scope>
    <source>
        <strain evidence="2 3">DSM 23711</strain>
    </source>
</reference>
<dbReference type="PROSITE" id="PS51186">
    <property type="entry name" value="GNAT"/>
    <property type="match status" value="1"/>
</dbReference>
<name>A0ABS2MYZ6_9BACI</name>
<comment type="caution">
    <text evidence="2">The sequence shown here is derived from an EMBL/GenBank/DDBJ whole genome shotgun (WGS) entry which is preliminary data.</text>
</comment>
<proteinExistence type="predicted"/>